<organism evidence="1 2">
    <name type="scientific">Chryseobacterium soli</name>
    <dbReference type="NCBI Taxonomy" id="445961"/>
    <lineage>
        <taxon>Bacteria</taxon>
        <taxon>Pseudomonadati</taxon>
        <taxon>Bacteroidota</taxon>
        <taxon>Flavobacteriia</taxon>
        <taxon>Flavobacteriales</taxon>
        <taxon>Weeksellaceae</taxon>
        <taxon>Chryseobacterium group</taxon>
        <taxon>Chryseobacterium</taxon>
    </lineage>
</organism>
<reference evidence="1 2" key="1">
    <citation type="submission" date="2014-07" db="EMBL/GenBank/DDBJ databases">
        <title>Genome of Chryseobacterium soli DSM 19298.</title>
        <authorList>
            <person name="Stropko S.J."/>
            <person name="Pipes S.E."/>
            <person name="Newman J."/>
        </authorList>
    </citation>
    <scope>NUCLEOTIDE SEQUENCE [LARGE SCALE GENOMIC DNA]</scope>
    <source>
        <strain evidence="1 2">DSM 19298</strain>
    </source>
</reference>
<dbReference type="InterPro" id="IPR036291">
    <property type="entry name" value="NAD(P)-bd_dom_sf"/>
</dbReference>
<evidence type="ECO:0000313" key="1">
    <source>
        <dbReference type="EMBL" id="KFF10584.1"/>
    </source>
</evidence>
<proteinExistence type="predicted"/>
<accession>A0A086A1M0</accession>
<dbReference type="Gene3D" id="3.40.50.720">
    <property type="entry name" value="NAD(P)-binding Rossmann-like Domain"/>
    <property type="match status" value="1"/>
</dbReference>
<sequence>MKKIGIIGCGWLGIRISKHLQSGYKLYTTTTSEEKKSELIAMGLDSVAIQFSDDEVTEELKNNETIQEMDALIITVPFSKRTPVNQLKNRFENISLFIGEFKKPVFLMSSIGIYPQMNISMDESYTIEEHLEPTLLSIEKLMKFNYPKINILRLGGLMGDNRVFSNYTISDPDQAVNHVHYEDICLIIEKMINMNITSKTYNVVAPEHPTKQEVINYQKNIPAGASSADKKSQRIISSKNLESDLGYVYKNPDPKKFNDRKFNVL</sequence>
<dbReference type="OrthoDB" id="751203at2"/>
<gene>
    <name evidence="1" type="ORF">IW15_19820</name>
</gene>
<name>A0A086A1M0_9FLAO</name>
<dbReference type="AlphaFoldDB" id="A0A086A1M0"/>
<dbReference type="SUPFAM" id="SSF51735">
    <property type="entry name" value="NAD(P)-binding Rossmann-fold domains"/>
    <property type="match status" value="1"/>
</dbReference>
<dbReference type="RefSeq" id="WP_034714618.1">
    <property type="nucleotide sequence ID" value="NZ_JPRH01000010.1"/>
</dbReference>
<evidence type="ECO:0008006" key="3">
    <source>
        <dbReference type="Google" id="ProtNLM"/>
    </source>
</evidence>
<protein>
    <recommendedName>
        <fullName evidence="3">Epimerase</fullName>
    </recommendedName>
</protein>
<dbReference type="STRING" id="445961.IW15_19820"/>
<evidence type="ECO:0000313" key="2">
    <source>
        <dbReference type="Proteomes" id="UP000028705"/>
    </source>
</evidence>
<dbReference type="Proteomes" id="UP000028705">
    <property type="component" value="Unassembled WGS sequence"/>
</dbReference>
<dbReference type="eggNOG" id="COG0451">
    <property type="taxonomic scope" value="Bacteria"/>
</dbReference>
<comment type="caution">
    <text evidence="1">The sequence shown here is derived from an EMBL/GenBank/DDBJ whole genome shotgun (WGS) entry which is preliminary data.</text>
</comment>
<keyword evidence="2" id="KW-1185">Reference proteome</keyword>
<dbReference type="EMBL" id="JPRH01000010">
    <property type="protein sequence ID" value="KFF10584.1"/>
    <property type="molecule type" value="Genomic_DNA"/>
</dbReference>